<dbReference type="EMBL" id="CM042010">
    <property type="protein sequence ID" value="KAI3778093.1"/>
    <property type="molecule type" value="Genomic_DNA"/>
</dbReference>
<keyword evidence="2" id="KW-1185">Reference proteome</keyword>
<evidence type="ECO:0000313" key="1">
    <source>
        <dbReference type="EMBL" id="KAI3778093.1"/>
    </source>
</evidence>
<protein>
    <submittedName>
        <fullName evidence="1">Uncharacterized protein</fullName>
    </submittedName>
</protein>
<organism evidence="1 2">
    <name type="scientific">Cichorium intybus</name>
    <name type="common">Chicory</name>
    <dbReference type="NCBI Taxonomy" id="13427"/>
    <lineage>
        <taxon>Eukaryota</taxon>
        <taxon>Viridiplantae</taxon>
        <taxon>Streptophyta</taxon>
        <taxon>Embryophyta</taxon>
        <taxon>Tracheophyta</taxon>
        <taxon>Spermatophyta</taxon>
        <taxon>Magnoliopsida</taxon>
        <taxon>eudicotyledons</taxon>
        <taxon>Gunneridae</taxon>
        <taxon>Pentapetalae</taxon>
        <taxon>asterids</taxon>
        <taxon>campanulids</taxon>
        <taxon>Asterales</taxon>
        <taxon>Asteraceae</taxon>
        <taxon>Cichorioideae</taxon>
        <taxon>Cichorieae</taxon>
        <taxon>Cichoriinae</taxon>
        <taxon>Cichorium</taxon>
    </lineage>
</organism>
<gene>
    <name evidence="1" type="ORF">L2E82_07116</name>
</gene>
<dbReference type="Proteomes" id="UP001055811">
    <property type="component" value="Linkage Group LG02"/>
</dbReference>
<reference evidence="2" key="1">
    <citation type="journal article" date="2022" name="Mol. Ecol. Resour.">
        <title>The genomes of chicory, endive, great burdock and yacon provide insights into Asteraceae palaeo-polyploidization history and plant inulin production.</title>
        <authorList>
            <person name="Fan W."/>
            <person name="Wang S."/>
            <person name="Wang H."/>
            <person name="Wang A."/>
            <person name="Jiang F."/>
            <person name="Liu H."/>
            <person name="Zhao H."/>
            <person name="Xu D."/>
            <person name="Zhang Y."/>
        </authorList>
    </citation>
    <scope>NUCLEOTIDE SEQUENCE [LARGE SCALE GENOMIC DNA]</scope>
    <source>
        <strain evidence="2">cv. Punajuju</strain>
    </source>
</reference>
<comment type="caution">
    <text evidence="1">The sequence shown here is derived from an EMBL/GenBank/DDBJ whole genome shotgun (WGS) entry which is preliminary data.</text>
</comment>
<proteinExistence type="predicted"/>
<accession>A0ACB9G4H0</accession>
<reference evidence="1 2" key="2">
    <citation type="journal article" date="2022" name="Mol. Ecol. Resour.">
        <title>The genomes of chicory, endive, great burdock and yacon provide insights into Asteraceae paleo-polyploidization history and plant inulin production.</title>
        <authorList>
            <person name="Fan W."/>
            <person name="Wang S."/>
            <person name="Wang H."/>
            <person name="Wang A."/>
            <person name="Jiang F."/>
            <person name="Liu H."/>
            <person name="Zhao H."/>
            <person name="Xu D."/>
            <person name="Zhang Y."/>
        </authorList>
    </citation>
    <scope>NUCLEOTIDE SEQUENCE [LARGE SCALE GENOMIC DNA]</scope>
    <source>
        <strain evidence="2">cv. Punajuju</strain>
        <tissue evidence="1">Leaves</tissue>
    </source>
</reference>
<name>A0ACB9G4H0_CICIN</name>
<evidence type="ECO:0000313" key="2">
    <source>
        <dbReference type="Proteomes" id="UP001055811"/>
    </source>
</evidence>
<sequence length="384" mass="42208">MRRSFGPGMGSGGGGGRGGGEMIKTVHRVVRAGLGGGASQEPYSHSTTTTTRTTSNRIRKQTINSTLYLSSNANPSSTCSHLNHQHVPAAPNWTFSSSPTASDEFDWEYIHDGGSDEGESLNRALYDDFVFGGVPSKDEVHHAVSSLQESTHGTYEDGIEKIIGPTGFHKSGSELDWIEPSLQRLHDPGSITRVYDAFDLLQTEPSVQRMVISLSSDKAVWDAVMNNEVVRELRESFNEGKSISECSEDSVDDSNPVTQVLRWIFVNTKEKAIEIVEKITKIVNELVRPMGKDEKSKKDTADVGQGLFEEKLRSSFLLSIILDSQRSVLKSFGPHNSSCNLPAFPSLEFTIASTSALMINWSRVLSLQTINNEQAKTRRLNKLG</sequence>